<reference evidence="3" key="1">
    <citation type="submission" date="2019-12" db="EMBL/GenBank/DDBJ databases">
        <title>An insight into the sialome of adult female Ixodes ricinus ticks feeding for 6 days.</title>
        <authorList>
            <person name="Perner J."/>
            <person name="Ribeiro J.M.C."/>
        </authorList>
    </citation>
    <scope>NUCLEOTIDE SEQUENCE</scope>
    <source>
        <strain evidence="3">Semi-engorged</strain>
        <tissue evidence="3">Salivary glands</tissue>
    </source>
</reference>
<keyword evidence="2" id="KW-0812">Transmembrane</keyword>
<dbReference type="AlphaFoldDB" id="A0A6B0V4X7"/>
<proteinExistence type="predicted"/>
<evidence type="ECO:0000256" key="2">
    <source>
        <dbReference type="SAM" id="Phobius"/>
    </source>
</evidence>
<feature type="transmembrane region" description="Helical" evidence="2">
    <location>
        <begin position="6"/>
        <end position="30"/>
    </location>
</feature>
<evidence type="ECO:0000313" key="3">
    <source>
        <dbReference type="EMBL" id="MXU96855.1"/>
    </source>
</evidence>
<feature type="region of interest" description="Disordered" evidence="1">
    <location>
        <begin position="154"/>
        <end position="182"/>
    </location>
</feature>
<sequence>MGLRLFFRLHVVAFFVVFVEVLLVGALFVLRAVFRVDILRGSAGDVGRRGRGVERVVGVVSLAVDPGALQRSRVSAVAPQLEVIFLGVREQFLFIAESLVHVAGVPLSRPVGGQDPPLLGEHHHRRGHWRGHRCGWRSGLGARRGRSLDCRLAGSVPQPPGGPVAAQGLRGGRPLPESGPPRVHRQAAASQALTAQLGNLDAGVPLTGTEESHGAAQCGGAARVWVDQQGQQ</sequence>
<keyword evidence="2" id="KW-1133">Transmembrane helix</keyword>
<organism evidence="3">
    <name type="scientific">Ixodes ricinus</name>
    <name type="common">Common tick</name>
    <name type="synonym">Acarus ricinus</name>
    <dbReference type="NCBI Taxonomy" id="34613"/>
    <lineage>
        <taxon>Eukaryota</taxon>
        <taxon>Metazoa</taxon>
        <taxon>Ecdysozoa</taxon>
        <taxon>Arthropoda</taxon>
        <taxon>Chelicerata</taxon>
        <taxon>Arachnida</taxon>
        <taxon>Acari</taxon>
        <taxon>Parasitiformes</taxon>
        <taxon>Ixodida</taxon>
        <taxon>Ixodoidea</taxon>
        <taxon>Ixodidae</taxon>
        <taxon>Ixodinae</taxon>
        <taxon>Ixodes</taxon>
    </lineage>
</organism>
<accession>A0A6B0V4X7</accession>
<keyword evidence="2" id="KW-0472">Membrane</keyword>
<name>A0A6B0V4X7_IXORI</name>
<dbReference type="EMBL" id="GIFC01014772">
    <property type="protein sequence ID" value="MXU96855.1"/>
    <property type="molecule type" value="Transcribed_RNA"/>
</dbReference>
<evidence type="ECO:0000256" key="1">
    <source>
        <dbReference type="SAM" id="MobiDB-lite"/>
    </source>
</evidence>
<protein>
    <submittedName>
        <fullName evidence="3">Putative secreted protein</fullName>
    </submittedName>
</protein>